<dbReference type="Gene3D" id="3.10.20.320">
    <property type="entry name" value="Putative peptidoglycan bound protein (lpxtg motif)"/>
    <property type="match status" value="1"/>
</dbReference>
<evidence type="ECO:0000313" key="3">
    <source>
        <dbReference type="EMBL" id="STY43923.1"/>
    </source>
</evidence>
<evidence type="ECO:0000259" key="2">
    <source>
        <dbReference type="Pfam" id="PF06458"/>
    </source>
</evidence>
<name>A0A378MEH3_LISGR</name>
<protein>
    <submittedName>
        <fullName evidence="3">Internalin-J</fullName>
    </submittedName>
</protein>
<dbReference type="EMBL" id="UGPG01000001">
    <property type="protein sequence ID" value="STY43923.1"/>
    <property type="molecule type" value="Genomic_DNA"/>
</dbReference>
<feature type="domain" description="MucBP" evidence="2">
    <location>
        <begin position="8"/>
        <end position="68"/>
    </location>
</feature>
<accession>A0A378MEH3</accession>
<dbReference type="InterPro" id="IPR009459">
    <property type="entry name" value="MucBP_dom"/>
</dbReference>
<dbReference type="RefSeq" id="WP_115345787.1">
    <property type="nucleotide sequence ID" value="NZ_UGPG01000001.1"/>
</dbReference>
<reference evidence="3 4" key="1">
    <citation type="submission" date="2018-06" db="EMBL/GenBank/DDBJ databases">
        <authorList>
            <consortium name="Pathogen Informatics"/>
            <person name="Doyle S."/>
        </authorList>
    </citation>
    <scope>NUCLEOTIDE SEQUENCE [LARGE SCALE GENOMIC DNA]</scope>
    <source>
        <strain evidence="4">NCTC 10815</strain>
    </source>
</reference>
<dbReference type="AlphaFoldDB" id="A0A378MEH3"/>
<keyword evidence="1" id="KW-0677">Repeat</keyword>
<sequence>MVGYNAEPIHIRYQTTAGKHLDEETIYGNVGESYQAEPKRINGYTAVSDKNQMLTFTDKTQEIVFEYEPNQLKIQDVSAKVGDKGRFQITVLPQNNNKNIYLNM</sequence>
<proteinExistence type="predicted"/>
<dbReference type="Proteomes" id="UP000254879">
    <property type="component" value="Unassembled WGS sequence"/>
</dbReference>
<evidence type="ECO:0000256" key="1">
    <source>
        <dbReference type="ARBA" id="ARBA00022737"/>
    </source>
</evidence>
<dbReference type="Pfam" id="PF06458">
    <property type="entry name" value="MucBP"/>
    <property type="match status" value="1"/>
</dbReference>
<organism evidence="3 4">
    <name type="scientific">Listeria grayi</name>
    <name type="common">Listeria murrayi</name>
    <dbReference type="NCBI Taxonomy" id="1641"/>
    <lineage>
        <taxon>Bacteria</taxon>
        <taxon>Bacillati</taxon>
        <taxon>Bacillota</taxon>
        <taxon>Bacilli</taxon>
        <taxon>Bacillales</taxon>
        <taxon>Listeriaceae</taxon>
        <taxon>Listeria</taxon>
    </lineage>
</organism>
<evidence type="ECO:0000313" key="4">
    <source>
        <dbReference type="Proteomes" id="UP000254879"/>
    </source>
</evidence>
<gene>
    <name evidence="3" type="primary">inlJ_3</name>
    <name evidence="3" type="ORF">NCTC10815_01232</name>
</gene>